<comment type="caution">
    <text evidence="3">The sequence shown here is derived from an EMBL/GenBank/DDBJ whole genome shotgun (WGS) entry which is preliminary data.</text>
</comment>
<gene>
    <name evidence="3" type="ORF">SADUNF_Sadunf02G0101100</name>
</gene>
<sequence length="126" mass="13808">MEAKEMGRERMFAGKSKAYSHALFCFLLSLHGSAGLLKADFAGVFLSYLKAADTRITFPPLQYLSPVQPKKKKMGGGNGQKAKMAREKNLEKQKAGSKVQGVYADIHLHNFGSEMQGACRSQAPQN</sequence>
<evidence type="ECO:0000313" key="4">
    <source>
        <dbReference type="Proteomes" id="UP000657918"/>
    </source>
</evidence>
<dbReference type="Pfam" id="PF04419">
    <property type="entry name" value="SERF-like_N"/>
    <property type="match status" value="1"/>
</dbReference>
<feature type="domain" description="Small EDRK-rich factor-like N-terminal" evidence="2">
    <location>
        <begin position="76"/>
        <end position="96"/>
    </location>
</feature>
<dbReference type="InterPro" id="IPR007513">
    <property type="entry name" value="SERF-like_N"/>
</dbReference>
<organism evidence="3 4">
    <name type="scientific">Salix dunnii</name>
    <dbReference type="NCBI Taxonomy" id="1413687"/>
    <lineage>
        <taxon>Eukaryota</taxon>
        <taxon>Viridiplantae</taxon>
        <taxon>Streptophyta</taxon>
        <taxon>Embryophyta</taxon>
        <taxon>Tracheophyta</taxon>
        <taxon>Spermatophyta</taxon>
        <taxon>Magnoliopsida</taxon>
        <taxon>eudicotyledons</taxon>
        <taxon>Gunneridae</taxon>
        <taxon>Pentapetalae</taxon>
        <taxon>rosids</taxon>
        <taxon>fabids</taxon>
        <taxon>Malpighiales</taxon>
        <taxon>Salicaceae</taxon>
        <taxon>Saliceae</taxon>
        <taxon>Salix</taxon>
    </lineage>
</organism>
<dbReference type="Proteomes" id="UP000657918">
    <property type="component" value="Unassembled WGS sequence"/>
</dbReference>
<proteinExistence type="predicted"/>
<evidence type="ECO:0000256" key="1">
    <source>
        <dbReference type="SAM" id="MobiDB-lite"/>
    </source>
</evidence>
<evidence type="ECO:0000259" key="2">
    <source>
        <dbReference type="Pfam" id="PF04419"/>
    </source>
</evidence>
<dbReference type="Gene3D" id="4.10.1050.10">
    <property type="entry name" value="At2g23090-like"/>
    <property type="match status" value="1"/>
</dbReference>
<keyword evidence="4" id="KW-1185">Reference proteome</keyword>
<dbReference type="SUPFAM" id="SSF118359">
    <property type="entry name" value="Expressed protein At2g23090/F21P24.15"/>
    <property type="match status" value="1"/>
</dbReference>
<feature type="compositionally biased region" description="Basic and acidic residues" evidence="1">
    <location>
        <begin position="84"/>
        <end position="94"/>
    </location>
</feature>
<accession>A0A835TGH2</accession>
<protein>
    <recommendedName>
        <fullName evidence="2">Small EDRK-rich factor-like N-terminal domain-containing protein</fullName>
    </recommendedName>
</protein>
<name>A0A835TGH2_9ROSI</name>
<dbReference type="EMBL" id="JADGMS010000002">
    <property type="protein sequence ID" value="KAF9687510.1"/>
    <property type="molecule type" value="Genomic_DNA"/>
</dbReference>
<dbReference type="AlphaFoldDB" id="A0A835TGH2"/>
<reference evidence="3 4" key="1">
    <citation type="submission" date="2020-10" db="EMBL/GenBank/DDBJ databases">
        <title>Plant Genome Project.</title>
        <authorList>
            <person name="Zhang R.-G."/>
        </authorList>
    </citation>
    <scope>NUCLEOTIDE SEQUENCE [LARGE SCALE GENOMIC DNA]</scope>
    <source>
        <strain evidence="3">FAFU-HL-1</strain>
        <tissue evidence="3">Leaf</tissue>
    </source>
</reference>
<evidence type="ECO:0000313" key="3">
    <source>
        <dbReference type="EMBL" id="KAF9687510.1"/>
    </source>
</evidence>
<feature type="region of interest" description="Disordered" evidence="1">
    <location>
        <begin position="67"/>
        <end position="96"/>
    </location>
</feature>
<dbReference type="InterPro" id="IPR026939">
    <property type="entry name" value="ZNF706/At2g23090_sf"/>
</dbReference>